<proteinExistence type="predicted"/>
<dbReference type="RefSeq" id="WP_394824022.1">
    <property type="nucleotide sequence ID" value="NZ_CP089984.1"/>
</dbReference>
<organism evidence="1 2">
    <name type="scientific">Pendulispora albinea</name>
    <dbReference type="NCBI Taxonomy" id="2741071"/>
    <lineage>
        <taxon>Bacteria</taxon>
        <taxon>Pseudomonadati</taxon>
        <taxon>Myxococcota</taxon>
        <taxon>Myxococcia</taxon>
        <taxon>Myxococcales</taxon>
        <taxon>Sorangiineae</taxon>
        <taxon>Pendulisporaceae</taxon>
        <taxon>Pendulispora</taxon>
    </lineage>
</organism>
<name>A0ABZ2LUH8_9BACT</name>
<accession>A0ABZ2LUH8</accession>
<protein>
    <submittedName>
        <fullName evidence="1">Uncharacterized protein</fullName>
    </submittedName>
</protein>
<dbReference type="Proteomes" id="UP001370348">
    <property type="component" value="Chromosome"/>
</dbReference>
<reference evidence="1 2" key="1">
    <citation type="submission" date="2021-12" db="EMBL/GenBank/DDBJ databases">
        <title>Discovery of the Pendulisporaceae a myxobacterial family with distinct sporulation behavior and unique specialized metabolism.</title>
        <authorList>
            <person name="Garcia R."/>
            <person name="Popoff A."/>
            <person name="Bader C.D."/>
            <person name="Loehr J."/>
            <person name="Walesch S."/>
            <person name="Walt C."/>
            <person name="Boldt J."/>
            <person name="Bunk B."/>
            <person name="Haeckl F.J.F.P.J."/>
            <person name="Gunesch A.P."/>
            <person name="Birkelbach J."/>
            <person name="Nuebel U."/>
            <person name="Pietschmann T."/>
            <person name="Bach T."/>
            <person name="Mueller R."/>
        </authorList>
    </citation>
    <scope>NUCLEOTIDE SEQUENCE [LARGE SCALE GENOMIC DNA]</scope>
    <source>
        <strain evidence="1 2">MSr11954</strain>
    </source>
</reference>
<sequence length="648" mass="69634">MIALPPALRPWEKQLAIFPPEVALALGALAARLAGLVGGAGPVRSHSGVFDGFSGLTRRGAYERLLTSEWLLQEELPDEFLRRAVSGEHAFLERAYRHESKHGHTRVLFDAGPEQLGAPRIVHLAALIVLAQRAESRQTALSWGILQDRTRTMHAQVTPESVRALLRGRSLRRASVADFERWCEAGDAPAARSPQAAMAAGGGLPAGAVTAVTEMWWVGPAHLAEEAPRRGAYLLGIEESMDPAHPSRLAVSVCAPGTERSGVSARLSAAPAAGRPREVTLELPAPILCVRMLRDPFAVAVAPCRAGKTPLDPRTSILFSPEGRALHVRTAGGALLTFPIPNSPRTEAEPTRMYVPPEGHAVLAVGRSGRRGRTVVLTRRGSVFALHTVAKRGWRVIRTEEHTADEDYEPWPVDSMRPLALLGILDEHAACFIDDAKRLVTLVRGRVEIVDDMRCVAPKVHAKGFGFLRADAPAPVGPAQDFAFLVQPDDKEGVVVVPSGPGVPCRGEDPRVFVGAAEDLVAVAVEGSRWEIHRGSRTTSIAVPEGQTVIGVLQRGHARENAFLVVLNGSRTKVGLLREPPSETLFTTTTPITCAAVSTSAPHIAYFTAAGELGIYSCGYGAMLLRIDTPRDAPARPRDETPHTARHP</sequence>
<gene>
    <name evidence="1" type="ORF">LZC94_42080</name>
</gene>
<dbReference type="EMBL" id="CP089984">
    <property type="protein sequence ID" value="WXB14402.1"/>
    <property type="molecule type" value="Genomic_DNA"/>
</dbReference>
<keyword evidence="2" id="KW-1185">Reference proteome</keyword>
<evidence type="ECO:0000313" key="1">
    <source>
        <dbReference type="EMBL" id="WXB14402.1"/>
    </source>
</evidence>
<evidence type="ECO:0000313" key="2">
    <source>
        <dbReference type="Proteomes" id="UP001370348"/>
    </source>
</evidence>